<dbReference type="InterPro" id="IPR004358">
    <property type="entry name" value="Sig_transdc_His_kin-like_C"/>
</dbReference>
<reference evidence="25 26" key="1">
    <citation type="submission" date="2019-12" db="EMBL/GenBank/DDBJ databases">
        <authorList>
            <person name="Huq M.A."/>
        </authorList>
    </citation>
    <scope>NUCLEOTIDE SEQUENCE [LARGE SCALE GENOMIC DNA]</scope>
    <source>
        <strain evidence="25 26">MAH-25</strain>
    </source>
</reference>
<dbReference type="Pfam" id="PF00072">
    <property type="entry name" value="Response_reg"/>
    <property type="match status" value="2"/>
</dbReference>
<dbReference type="EMBL" id="WSEL01000009">
    <property type="protein sequence ID" value="MVQ32756.1"/>
    <property type="molecule type" value="Genomic_DNA"/>
</dbReference>
<dbReference type="InterPro" id="IPR036641">
    <property type="entry name" value="HPT_dom_sf"/>
</dbReference>
<evidence type="ECO:0000256" key="19">
    <source>
        <dbReference type="PROSITE-ProRule" id="PRU00169"/>
    </source>
</evidence>
<evidence type="ECO:0000256" key="15">
    <source>
        <dbReference type="ARBA" id="ARBA00023136"/>
    </source>
</evidence>
<dbReference type="PANTHER" id="PTHR45339">
    <property type="entry name" value="HYBRID SIGNAL TRANSDUCTION HISTIDINE KINASE J"/>
    <property type="match status" value="1"/>
</dbReference>
<dbReference type="FunFam" id="1.10.287.130:FF:000003">
    <property type="entry name" value="Histidine kinase"/>
    <property type="match status" value="1"/>
</dbReference>
<name>A0A6N8J3F6_9BURK</name>
<keyword evidence="15 21" id="KW-0472">Membrane</keyword>
<dbReference type="GO" id="GO:0005524">
    <property type="term" value="F:ATP binding"/>
    <property type="evidence" value="ECO:0007669"/>
    <property type="project" value="UniProtKB-KW"/>
</dbReference>
<dbReference type="InterPro" id="IPR001789">
    <property type="entry name" value="Sig_transdc_resp-reg_receiver"/>
</dbReference>
<keyword evidence="7 21" id="KW-0812">Transmembrane</keyword>
<evidence type="ECO:0000256" key="2">
    <source>
        <dbReference type="ARBA" id="ARBA00004651"/>
    </source>
</evidence>
<feature type="domain" description="Response regulatory" evidence="23">
    <location>
        <begin position="711"/>
        <end position="827"/>
    </location>
</feature>
<organism evidence="25 26">
    <name type="scientific">Ramlibacter pinisoli</name>
    <dbReference type="NCBI Taxonomy" id="2682844"/>
    <lineage>
        <taxon>Bacteria</taxon>
        <taxon>Pseudomonadati</taxon>
        <taxon>Pseudomonadota</taxon>
        <taxon>Betaproteobacteria</taxon>
        <taxon>Burkholderiales</taxon>
        <taxon>Comamonadaceae</taxon>
        <taxon>Ramlibacter</taxon>
    </lineage>
</organism>
<keyword evidence="9" id="KW-0547">Nucleotide-binding</keyword>
<evidence type="ECO:0000256" key="7">
    <source>
        <dbReference type="ARBA" id="ARBA00022692"/>
    </source>
</evidence>
<feature type="domain" description="HPt" evidence="24">
    <location>
        <begin position="1017"/>
        <end position="1110"/>
    </location>
</feature>
<evidence type="ECO:0000256" key="11">
    <source>
        <dbReference type="ARBA" id="ARBA00022840"/>
    </source>
</evidence>
<feature type="modified residue" description="Phosphohistidine" evidence="18">
    <location>
        <position position="1056"/>
    </location>
</feature>
<proteinExistence type="predicted"/>
<dbReference type="Gene3D" id="3.40.50.2300">
    <property type="match status" value="2"/>
</dbReference>
<evidence type="ECO:0000256" key="14">
    <source>
        <dbReference type="ARBA" id="ARBA00023026"/>
    </source>
</evidence>
<evidence type="ECO:0000256" key="1">
    <source>
        <dbReference type="ARBA" id="ARBA00000085"/>
    </source>
</evidence>
<dbReference type="SMART" id="SM00073">
    <property type="entry name" value="HPT"/>
    <property type="match status" value="1"/>
</dbReference>
<comment type="subcellular location">
    <subcellularLocation>
        <location evidence="2">Cell membrane</location>
        <topology evidence="2">Multi-pass membrane protein</topology>
    </subcellularLocation>
</comment>
<evidence type="ECO:0000259" key="24">
    <source>
        <dbReference type="PROSITE" id="PS50894"/>
    </source>
</evidence>
<keyword evidence="6" id="KW-0808">Transferase</keyword>
<evidence type="ECO:0000256" key="6">
    <source>
        <dbReference type="ARBA" id="ARBA00022679"/>
    </source>
</evidence>
<dbReference type="InterPro" id="IPR036890">
    <property type="entry name" value="HATPase_C_sf"/>
</dbReference>
<dbReference type="InterPro" id="IPR005467">
    <property type="entry name" value="His_kinase_dom"/>
</dbReference>
<keyword evidence="8" id="KW-0732">Signal</keyword>
<keyword evidence="13" id="KW-0902">Two-component regulatory system</keyword>
<comment type="catalytic activity">
    <reaction evidence="1">
        <text>ATP + protein L-histidine = ADP + protein N-phospho-L-histidine.</text>
        <dbReference type="EC" id="2.7.13.3"/>
    </reaction>
</comment>
<dbReference type="SUPFAM" id="SSF47226">
    <property type="entry name" value="Histidine-containing phosphotransfer domain, HPT domain"/>
    <property type="match status" value="1"/>
</dbReference>
<keyword evidence="5 19" id="KW-0597">Phosphoprotein</keyword>
<evidence type="ECO:0000256" key="13">
    <source>
        <dbReference type="ARBA" id="ARBA00023012"/>
    </source>
</evidence>
<dbReference type="EC" id="2.7.13.3" evidence="3"/>
<evidence type="ECO:0000256" key="8">
    <source>
        <dbReference type="ARBA" id="ARBA00022729"/>
    </source>
</evidence>
<dbReference type="Gene3D" id="1.10.287.130">
    <property type="match status" value="1"/>
</dbReference>
<dbReference type="PANTHER" id="PTHR45339:SF1">
    <property type="entry name" value="HYBRID SIGNAL TRANSDUCTION HISTIDINE KINASE J"/>
    <property type="match status" value="1"/>
</dbReference>
<keyword evidence="11" id="KW-0067">ATP-binding</keyword>
<dbReference type="Gene3D" id="3.30.565.10">
    <property type="entry name" value="Histidine kinase-like ATPase, C-terminal domain"/>
    <property type="match status" value="1"/>
</dbReference>
<evidence type="ECO:0000259" key="23">
    <source>
        <dbReference type="PROSITE" id="PS50110"/>
    </source>
</evidence>
<dbReference type="FunFam" id="3.30.565.10:FF:000010">
    <property type="entry name" value="Sensor histidine kinase RcsC"/>
    <property type="match status" value="1"/>
</dbReference>
<evidence type="ECO:0000313" key="25">
    <source>
        <dbReference type="EMBL" id="MVQ32756.1"/>
    </source>
</evidence>
<dbReference type="InterPro" id="IPR011006">
    <property type="entry name" value="CheY-like_superfamily"/>
</dbReference>
<feature type="modified residue" description="4-aspartylphosphate" evidence="19">
    <location>
        <position position="762"/>
    </location>
</feature>
<dbReference type="InterPro" id="IPR008207">
    <property type="entry name" value="Sig_transdc_His_kin_Hpt_dom"/>
</dbReference>
<evidence type="ECO:0000313" key="26">
    <source>
        <dbReference type="Proteomes" id="UP000469385"/>
    </source>
</evidence>
<keyword evidence="26" id="KW-1185">Reference proteome</keyword>
<evidence type="ECO:0000256" key="17">
    <source>
        <dbReference type="ARBA" id="ARBA00070152"/>
    </source>
</evidence>
<dbReference type="CDD" id="cd16922">
    <property type="entry name" value="HATPase_EvgS-ArcB-TorS-like"/>
    <property type="match status" value="1"/>
</dbReference>
<dbReference type="Pfam" id="PF00512">
    <property type="entry name" value="HisKA"/>
    <property type="match status" value="1"/>
</dbReference>
<dbReference type="SMART" id="SM00387">
    <property type="entry name" value="HATPase_c"/>
    <property type="match status" value="1"/>
</dbReference>
<dbReference type="InterPro" id="IPR036097">
    <property type="entry name" value="HisK_dim/P_sf"/>
</dbReference>
<dbReference type="AlphaFoldDB" id="A0A6N8J3F6"/>
<dbReference type="RefSeq" id="WP_157400680.1">
    <property type="nucleotide sequence ID" value="NZ_WSEL01000009.1"/>
</dbReference>
<dbReference type="InterPro" id="IPR003594">
    <property type="entry name" value="HATPase_dom"/>
</dbReference>
<comment type="function">
    <text evidence="16">Member of the two-component regulatory system BvgS/BvgA. Phosphorylates BvgA via a four-step phosphorelay in response to environmental signals.</text>
</comment>
<keyword evidence="12 21" id="KW-1133">Transmembrane helix</keyword>
<keyword evidence="20" id="KW-0175">Coiled coil</keyword>
<sequence>MFPIGRILAASLLLLATIPALLAAWLFLRAGNQAVEALAGKLLTEVALVVQTGSEAHLRQVHDVLNGLVAERPAAPELRRMRAWLRSPELFEPAAFALVRQTPDVSQVHVANLRGDYLGVAPAEAGVRILVRKAGDPVRSAFDAMQPGDHSRPAVAPPGPYEPRSAPWYVGAVMAKDRVFSPVQVSAGRRELVVSLSQPVYDEDGGAAGVLGAELGLQRLTDILRTQRISAHGAAYVFDAKGALIAGSAGDALFDSAEGQVQRRSPGVSANPVIRASFAALQALRAGRTQDTVAMDTSLRRVPYGDESLLVVQRPFGEALGLPWTLVVAAPESDFTADLRHDGQLALGVMAALIVLGALIAFAVAHGLGRRLGRLSLAAAQLGRGEVPVIESGTRIREVHDLSLVLHDSARQLQAYRQEVEQQAGALRQANETLEDRVAQRTAQLAASREEALAAARAKAAFLATMSHEIRTPLNGVVGMSTLLAETRLDAEQRDYLQTIRISSDQLLAVINDILDFSKIESGKLDLEAEPLSVRGAVEEACDIAAPRAREKGLELIVDVPEHGSGAVPAAILGDITRLRQVLINLVNNAVKFTASGEVAVHARQLAADDGQGRCVLEFRITDTGIGIAPERQQALFEAFTQVDASTTRKYGGTGLGLAICKRLVELMGGTIGVESAAGQGATFWFTVAAPVTQLEEPAGAGQAGALSSVGVLVVDDHATNVRILTRQLQLWGMDVASASSGADALRWLAQAPRLPALIVTDMHMPEMDGVAFARAVRADPRLRALRLVLLSSGFMPAGDENAQLFDARLLKPARQNQLFETLSRCLRHEVEGRGAPQRPEDKKHVTVLVADDNAVNLKVACAMLFKLGYEVRTAVDGREAVEATAQAAATGRPLGAILMDVNMPDVDGLEATRQIQAVWGERSPPIIALTAAASAEDRARCEAAGMDDYLTKPLQVAALAQALEKWLAPGPMTAASAAAPGPAVLAEGAPARPPEEDGPLMDFARLEEFKEFDDEELSMTRQVVELFVADAPERLAAVEAAVAAGDAQALGRAAHALKGAASNVGAVALSHAASALEADARAGLPPDAAAAAERLRELWDRTRAALASWP</sequence>
<feature type="domain" description="Response regulatory" evidence="23">
    <location>
        <begin position="847"/>
        <end position="968"/>
    </location>
</feature>
<feature type="transmembrane region" description="Helical" evidence="21">
    <location>
        <begin position="345"/>
        <end position="365"/>
    </location>
</feature>
<dbReference type="PROSITE" id="PS50109">
    <property type="entry name" value="HIS_KIN"/>
    <property type="match status" value="1"/>
</dbReference>
<feature type="modified residue" description="4-aspartylphosphate" evidence="19">
    <location>
        <position position="901"/>
    </location>
</feature>
<dbReference type="Gene3D" id="3.30.450.20">
    <property type="entry name" value="PAS domain"/>
    <property type="match status" value="1"/>
</dbReference>
<feature type="domain" description="Histidine kinase" evidence="22">
    <location>
        <begin position="465"/>
        <end position="692"/>
    </location>
</feature>
<dbReference type="CDD" id="cd17546">
    <property type="entry name" value="REC_hyHK_CKI1_RcsC-like"/>
    <property type="match status" value="1"/>
</dbReference>
<evidence type="ECO:0000256" key="12">
    <source>
        <dbReference type="ARBA" id="ARBA00022989"/>
    </source>
</evidence>
<dbReference type="GO" id="GO:0000155">
    <property type="term" value="F:phosphorelay sensor kinase activity"/>
    <property type="evidence" value="ECO:0007669"/>
    <property type="project" value="InterPro"/>
</dbReference>
<accession>A0A6N8J3F6</accession>
<evidence type="ECO:0000256" key="9">
    <source>
        <dbReference type="ARBA" id="ARBA00022741"/>
    </source>
</evidence>
<keyword evidence="14" id="KW-0843">Virulence</keyword>
<dbReference type="Pfam" id="PF01627">
    <property type="entry name" value="Hpt"/>
    <property type="match status" value="1"/>
</dbReference>
<dbReference type="CDD" id="cd00156">
    <property type="entry name" value="REC"/>
    <property type="match status" value="1"/>
</dbReference>
<dbReference type="CDD" id="cd00088">
    <property type="entry name" value="HPT"/>
    <property type="match status" value="1"/>
</dbReference>
<evidence type="ECO:0000256" key="4">
    <source>
        <dbReference type="ARBA" id="ARBA00022475"/>
    </source>
</evidence>
<dbReference type="Pfam" id="PF02518">
    <property type="entry name" value="HATPase_c"/>
    <property type="match status" value="1"/>
</dbReference>
<comment type="caution">
    <text evidence="25">The sequence shown here is derived from an EMBL/GenBank/DDBJ whole genome shotgun (WGS) entry which is preliminary data.</text>
</comment>
<evidence type="ECO:0000256" key="21">
    <source>
        <dbReference type="SAM" id="Phobius"/>
    </source>
</evidence>
<dbReference type="Pfam" id="PF02743">
    <property type="entry name" value="dCache_1"/>
    <property type="match status" value="1"/>
</dbReference>
<evidence type="ECO:0000256" key="5">
    <source>
        <dbReference type="ARBA" id="ARBA00022553"/>
    </source>
</evidence>
<dbReference type="GO" id="GO:0005886">
    <property type="term" value="C:plasma membrane"/>
    <property type="evidence" value="ECO:0007669"/>
    <property type="project" value="UniProtKB-SubCell"/>
</dbReference>
<gene>
    <name evidence="25" type="ORF">GON04_25085</name>
</gene>
<protein>
    <recommendedName>
        <fullName evidence="17">Virulence sensor protein BvgS</fullName>
        <ecNumber evidence="3">2.7.13.3</ecNumber>
    </recommendedName>
</protein>
<evidence type="ECO:0000256" key="16">
    <source>
        <dbReference type="ARBA" id="ARBA00058004"/>
    </source>
</evidence>
<dbReference type="SMART" id="SM00388">
    <property type="entry name" value="HisKA"/>
    <property type="match status" value="1"/>
</dbReference>
<dbReference type="InterPro" id="IPR003661">
    <property type="entry name" value="HisK_dim/P_dom"/>
</dbReference>
<dbReference type="PROSITE" id="PS50894">
    <property type="entry name" value="HPT"/>
    <property type="match status" value="1"/>
</dbReference>
<keyword evidence="4" id="KW-1003">Cell membrane</keyword>
<evidence type="ECO:0000256" key="3">
    <source>
        <dbReference type="ARBA" id="ARBA00012438"/>
    </source>
</evidence>
<dbReference type="SUPFAM" id="SSF47384">
    <property type="entry name" value="Homodimeric domain of signal transducing histidine kinase"/>
    <property type="match status" value="1"/>
</dbReference>
<dbReference type="Gene3D" id="1.20.120.160">
    <property type="entry name" value="HPT domain"/>
    <property type="match status" value="1"/>
</dbReference>
<dbReference type="PROSITE" id="PS50110">
    <property type="entry name" value="RESPONSE_REGULATORY"/>
    <property type="match status" value="2"/>
</dbReference>
<dbReference type="SUPFAM" id="SSF55874">
    <property type="entry name" value="ATPase domain of HSP90 chaperone/DNA topoisomerase II/histidine kinase"/>
    <property type="match status" value="1"/>
</dbReference>
<evidence type="ECO:0000256" key="18">
    <source>
        <dbReference type="PROSITE-ProRule" id="PRU00110"/>
    </source>
</evidence>
<dbReference type="SMART" id="SM00448">
    <property type="entry name" value="REC"/>
    <property type="match status" value="2"/>
</dbReference>
<dbReference type="CDD" id="cd18773">
    <property type="entry name" value="PDC1_HK_sensor"/>
    <property type="match status" value="1"/>
</dbReference>
<evidence type="ECO:0000256" key="20">
    <source>
        <dbReference type="SAM" id="Coils"/>
    </source>
</evidence>
<dbReference type="Proteomes" id="UP000469385">
    <property type="component" value="Unassembled WGS sequence"/>
</dbReference>
<dbReference type="CDD" id="cd00082">
    <property type="entry name" value="HisKA"/>
    <property type="match status" value="1"/>
</dbReference>
<feature type="coiled-coil region" evidence="20">
    <location>
        <begin position="410"/>
        <end position="451"/>
    </location>
</feature>
<dbReference type="InterPro" id="IPR033479">
    <property type="entry name" value="dCache_1"/>
</dbReference>
<dbReference type="SUPFAM" id="SSF52172">
    <property type="entry name" value="CheY-like"/>
    <property type="match status" value="2"/>
</dbReference>
<evidence type="ECO:0000256" key="10">
    <source>
        <dbReference type="ARBA" id="ARBA00022777"/>
    </source>
</evidence>
<keyword evidence="10" id="KW-0418">Kinase</keyword>
<dbReference type="PRINTS" id="PR00344">
    <property type="entry name" value="BCTRLSENSOR"/>
</dbReference>
<evidence type="ECO:0000259" key="22">
    <source>
        <dbReference type="PROSITE" id="PS50109"/>
    </source>
</evidence>